<keyword evidence="2" id="KW-1185">Reference proteome</keyword>
<accession>B9TFC0</accession>
<dbReference type="Proteomes" id="UP000008311">
    <property type="component" value="Unassembled WGS sequence"/>
</dbReference>
<name>B9TFC0_RICCO</name>
<organism evidence="1 2">
    <name type="scientific">Ricinus communis</name>
    <name type="common">Castor bean</name>
    <dbReference type="NCBI Taxonomy" id="3988"/>
    <lineage>
        <taxon>Eukaryota</taxon>
        <taxon>Viridiplantae</taxon>
        <taxon>Streptophyta</taxon>
        <taxon>Embryophyta</taxon>
        <taxon>Tracheophyta</taxon>
        <taxon>Spermatophyta</taxon>
        <taxon>Magnoliopsida</taxon>
        <taxon>eudicotyledons</taxon>
        <taxon>Gunneridae</taxon>
        <taxon>Pentapetalae</taxon>
        <taxon>rosids</taxon>
        <taxon>fabids</taxon>
        <taxon>Malpighiales</taxon>
        <taxon>Euphorbiaceae</taxon>
        <taxon>Acalyphoideae</taxon>
        <taxon>Acalypheae</taxon>
        <taxon>Ricinus</taxon>
    </lineage>
</organism>
<dbReference type="AlphaFoldDB" id="B9TFC0"/>
<feature type="non-terminal residue" evidence="1">
    <location>
        <position position="103"/>
    </location>
</feature>
<protein>
    <submittedName>
        <fullName evidence="1">Uncharacterized protein</fullName>
    </submittedName>
</protein>
<evidence type="ECO:0000313" key="2">
    <source>
        <dbReference type="Proteomes" id="UP000008311"/>
    </source>
</evidence>
<evidence type="ECO:0000313" key="1">
    <source>
        <dbReference type="EMBL" id="EEF25445.1"/>
    </source>
</evidence>
<dbReference type="InParanoid" id="B9TFC0"/>
<proteinExistence type="predicted"/>
<gene>
    <name evidence="1" type="ORF">RCOM_1828050</name>
</gene>
<sequence length="103" mass="12056">MHRDEIKAAEQLTTLDQVPEKIQSIILTRSVYIPNAYETGYRIGALARRHGIQSAIVSFCHADEPHYYYLAKRYEPIVSKFLSADTKTYEEMQRRIPHRQAEM</sequence>
<reference evidence="2" key="1">
    <citation type="journal article" date="2010" name="Nat. Biotechnol.">
        <title>Draft genome sequence of the oilseed species Ricinus communis.</title>
        <authorList>
            <person name="Chan A.P."/>
            <person name="Crabtree J."/>
            <person name="Zhao Q."/>
            <person name="Lorenzi H."/>
            <person name="Orvis J."/>
            <person name="Puiu D."/>
            <person name="Melake-Berhan A."/>
            <person name="Jones K.M."/>
            <person name="Redman J."/>
            <person name="Chen G."/>
            <person name="Cahoon E.B."/>
            <person name="Gedil M."/>
            <person name="Stanke M."/>
            <person name="Haas B.J."/>
            <person name="Wortman J.R."/>
            <person name="Fraser-Liggett C.M."/>
            <person name="Ravel J."/>
            <person name="Rabinowicz P.D."/>
        </authorList>
    </citation>
    <scope>NUCLEOTIDE SEQUENCE [LARGE SCALE GENOMIC DNA]</scope>
    <source>
        <strain evidence="2">cv. Hale</strain>
    </source>
</reference>
<dbReference type="EMBL" id="EQ979682">
    <property type="protein sequence ID" value="EEF25445.1"/>
    <property type="molecule type" value="Genomic_DNA"/>
</dbReference>